<evidence type="ECO:0000313" key="2">
    <source>
        <dbReference type="EMBL" id="VEJ10023.1"/>
    </source>
</evidence>
<dbReference type="OrthoDB" id="8537043at2"/>
<keyword evidence="3" id="KW-1185">Reference proteome</keyword>
<feature type="transmembrane region" description="Helical" evidence="1">
    <location>
        <begin position="77"/>
        <end position="102"/>
    </location>
</feature>
<feature type="transmembrane region" description="Helical" evidence="1">
    <location>
        <begin position="55"/>
        <end position="71"/>
    </location>
</feature>
<dbReference type="AlphaFoldDB" id="A0A448TVS6"/>
<protein>
    <submittedName>
        <fullName evidence="2">Integral membrane protein</fullName>
    </submittedName>
</protein>
<dbReference type="KEGG" id="adp:NCTC12871_01530"/>
<feature type="transmembrane region" description="Helical" evidence="1">
    <location>
        <begin position="26"/>
        <end position="43"/>
    </location>
</feature>
<feature type="transmembrane region" description="Helical" evidence="1">
    <location>
        <begin position="151"/>
        <end position="173"/>
    </location>
</feature>
<proteinExistence type="predicted"/>
<dbReference type="Proteomes" id="UP000279799">
    <property type="component" value="Chromosome"/>
</dbReference>
<name>A0A448TVS6_9PAST</name>
<evidence type="ECO:0000256" key="1">
    <source>
        <dbReference type="SAM" id="Phobius"/>
    </source>
</evidence>
<dbReference type="EMBL" id="LR134510">
    <property type="protein sequence ID" value="VEJ10023.1"/>
    <property type="molecule type" value="Genomic_DNA"/>
</dbReference>
<evidence type="ECO:0000313" key="3">
    <source>
        <dbReference type="Proteomes" id="UP000279799"/>
    </source>
</evidence>
<feature type="transmembrane region" description="Helical" evidence="1">
    <location>
        <begin position="123"/>
        <end position="145"/>
    </location>
</feature>
<accession>A0A448TVS6</accession>
<organism evidence="2 3">
    <name type="scientific">Actinobacillus delphinicola</name>
    <dbReference type="NCBI Taxonomy" id="51161"/>
    <lineage>
        <taxon>Bacteria</taxon>
        <taxon>Pseudomonadati</taxon>
        <taxon>Pseudomonadota</taxon>
        <taxon>Gammaproteobacteria</taxon>
        <taxon>Pasteurellales</taxon>
        <taxon>Pasteurellaceae</taxon>
        <taxon>Actinobacillus</taxon>
    </lineage>
</organism>
<reference evidence="2 3" key="1">
    <citation type="submission" date="2018-12" db="EMBL/GenBank/DDBJ databases">
        <authorList>
            <consortium name="Pathogen Informatics"/>
        </authorList>
    </citation>
    <scope>NUCLEOTIDE SEQUENCE [LARGE SCALE GENOMIC DNA]</scope>
    <source>
        <strain evidence="2 3">NCTC12871</strain>
    </source>
</reference>
<keyword evidence="1" id="KW-0472">Membrane</keyword>
<gene>
    <name evidence="2" type="ORF">NCTC12871_01530</name>
</gene>
<dbReference type="RefSeq" id="WP_126600419.1">
    <property type="nucleotide sequence ID" value="NZ_LR134510.1"/>
</dbReference>
<keyword evidence="1" id="KW-1133">Transmembrane helix</keyword>
<keyword evidence="1" id="KW-0812">Transmembrane</keyword>
<sequence length="183" mass="21658">MLNVLISVTLTLFTIAYPIAWWVDSQQSILLYFPYIFAFLWGIKGLRSPEKKFKVGYIGFAVFLLCIGFAKNLHTMYWYPVIINGFMLILFGTTLWTSQSFIERLARLKTPHLPEVAVRYTRCVTQVWCIFFLFNILFLTVLIWIHAYRWWAIYSGGIAYLIMGILFVGEWLIRQRMIDNDER</sequence>